<proteinExistence type="predicted"/>
<name>A0ACA9P993_9GLOM</name>
<keyword evidence="2" id="KW-1185">Reference proteome</keyword>
<feature type="non-terminal residue" evidence="1">
    <location>
        <position position="1"/>
    </location>
</feature>
<accession>A0ACA9P993</accession>
<reference evidence="1" key="1">
    <citation type="submission" date="2021-06" db="EMBL/GenBank/DDBJ databases">
        <authorList>
            <person name="Kallberg Y."/>
            <person name="Tangrot J."/>
            <person name="Rosling A."/>
        </authorList>
    </citation>
    <scope>NUCLEOTIDE SEQUENCE</scope>
    <source>
        <strain evidence="1">AU212A</strain>
    </source>
</reference>
<sequence>YAKLREYNNKKKKMAQKRQENMNMLNEADDIEHSSNENSDQDKNERIDKEQGLDEYSNERENEIDEEERT</sequence>
<protein>
    <submittedName>
        <fullName evidence="1">3010_t:CDS:1</fullName>
    </submittedName>
</protein>
<evidence type="ECO:0000313" key="2">
    <source>
        <dbReference type="Proteomes" id="UP000789860"/>
    </source>
</evidence>
<dbReference type="EMBL" id="CAJVPM010036747">
    <property type="protein sequence ID" value="CAG8693580.1"/>
    <property type="molecule type" value="Genomic_DNA"/>
</dbReference>
<evidence type="ECO:0000313" key="1">
    <source>
        <dbReference type="EMBL" id="CAG8693580.1"/>
    </source>
</evidence>
<dbReference type="Proteomes" id="UP000789860">
    <property type="component" value="Unassembled WGS sequence"/>
</dbReference>
<comment type="caution">
    <text evidence="1">The sequence shown here is derived from an EMBL/GenBank/DDBJ whole genome shotgun (WGS) entry which is preliminary data.</text>
</comment>
<organism evidence="1 2">
    <name type="scientific">Scutellospora calospora</name>
    <dbReference type="NCBI Taxonomy" id="85575"/>
    <lineage>
        <taxon>Eukaryota</taxon>
        <taxon>Fungi</taxon>
        <taxon>Fungi incertae sedis</taxon>
        <taxon>Mucoromycota</taxon>
        <taxon>Glomeromycotina</taxon>
        <taxon>Glomeromycetes</taxon>
        <taxon>Diversisporales</taxon>
        <taxon>Gigasporaceae</taxon>
        <taxon>Scutellospora</taxon>
    </lineage>
</organism>
<gene>
    <name evidence="1" type="ORF">SCALOS_LOCUS10226</name>
</gene>